<proteinExistence type="predicted"/>
<feature type="domain" description="Putative regulatory protein FmdB zinc ribbon" evidence="1">
    <location>
        <begin position="1"/>
        <end position="42"/>
    </location>
</feature>
<sequence>MPIYEYRCEACGAQKEHLQKMSDDPIAQCPACGSSQYSKQLSAAGFQLKGNGWYVTDFKNGSGPSCGGGGGCGSGGCA</sequence>
<dbReference type="EMBL" id="JAQQLF010000020">
    <property type="protein sequence ID" value="MDC7718456.1"/>
    <property type="molecule type" value="Genomic_DNA"/>
</dbReference>
<gene>
    <name evidence="2" type="ORF">PQU95_14680</name>
</gene>
<dbReference type="PANTHER" id="PTHR34404:SF2">
    <property type="entry name" value="CONSERVED SERINE RICH PROTEIN"/>
    <property type="match status" value="1"/>
</dbReference>
<name>A0ABT5J0U0_9NEIS</name>
<dbReference type="PANTHER" id="PTHR34404">
    <property type="entry name" value="REGULATORY PROTEIN, FMDB FAMILY"/>
    <property type="match status" value="1"/>
</dbReference>
<accession>A0ABT5J0U0</accession>
<evidence type="ECO:0000259" key="1">
    <source>
        <dbReference type="SMART" id="SM00834"/>
    </source>
</evidence>
<dbReference type="InterPro" id="IPR013429">
    <property type="entry name" value="Regulatory_FmdB_Zinc_ribbon"/>
</dbReference>
<organism evidence="2 3">
    <name type="scientific">Vogesella aquatica</name>
    <dbReference type="NCBI Taxonomy" id="2984206"/>
    <lineage>
        <taxon>Bacteria</taxon>
        <taxon>Pseudomonadati</taxon>
        <taxon>Pseudomonadota</taxon>
        <taxon>Betaproteobacteria</taxon>
        <taxon>Neisseriales</taxon>
        <taxon>Chromobacteriaceae</taxon>
        <taxon>Vogesella</taxon>
    </lineage>
</organism>
<dbReference type="RefSeq" id="WP_272752695.1">
    <property type="nucleotide sequence ID" value="NZ_JAQQLF010000020.1"/>
</dbReference>
<reference evidence="2 3" key="1">
    <citation type="submission" date="2023-01" db="EMBL/GenBank/DDBJ databases">
        <title>Novel species of the genus Vogesella isolated from rivers.</title>
        <authorList>
            <person name="Lu H."/>
        </authorList>
    </citation>
    <scope>NUCLEOTIDE SEQUENCE [LARGE SCALE GENOMIC DNA]</scope>
    <source>
        <strain evidence="2 3">DC21W</strain>
    </source>
</reference>
<dbReference type="SMART" id="SM00834">
    <property type="entry name" value="CxxC_CXXC_SSSS"/>
    <property type="match status" value="1"/>
</dbReference>
<dbReference type="Pfam" id="PF09723">
    <property type="entry name" value="Zn_ribbon_8"/>
    <property type="match status" value="1"/>
</dbReference>
<comment type="caution">
    <text evidence="2">The sequence shown here is derived from an EMBL/GenBank/DDBJ whole genome shotgun (WGS) entry which is preliminary data.</text>
</comment>
<evidence type="ECO:0000313" key="2">
    <source>
        <dbReference type="EMBL" id="MDC7718456.1"/>
    </source>
</evidence>
<evidence type="ECO:0000313" key="3">
    <source>
        <dbReference type="Proteomes" id="UP001219956"/>
    </source>
</evidence>
<dbReference type="NCBIfam" id="TIGR02605">
    <property type="entry name" value="CxxC_CxxC_SSSS"/>
    <property type="match status" value="1"/>
</dbReference>
<protein>
    <submittedName>
        <fullName evidence="2">Zinc ribbon domain-containing protein</fullName>
    </submittedName>
</protein>
<dbReference type="Proteomes" id="UP001219956">
    <property type="component" value="Unassembled WGS sequence"/>
</dbReference>
<keyword evidence="3" id="KW-1185">Reference proteome</keyword>